<name>A0A1H4RV37_TSUTY</name>
<accession>A0A1H4RV37</accession>
<evidence type="ECO:0000259" key="9">
    <source>
        <dbReference type="PROSITE" id="PS50850"/>
    </source>
</evidence>
<gene>
    <name evidence="10" type="ORF">SAMN04489793_2098</name>
</gene>
<feature type="transmembrane region" description="Helical" evidence="8">
    <location>
        <begin position="239"/>
        <end position="258"/>
    </location>
</feature>
<feature type="compositionally biased region" description="Gly residues" evidence="7">
    <location>
        <begin position="716"/>
        <end position="728"/>
    </location>
</feature>
<protein>
    <submittedName>
        <fullName evidence="10">Drug resistance transporter, EmrB/QacA subfamily</fullName>
    </submittedName>
</protein>
<keyword evidence="6 8" id="KW-0472">Membrane</keyword>
<feature type="transmembrane region" description="Helical" evidence="8">
    <location>
        <begin position="90"/>
        <end position="109"/>
    </location>
</feature>
<dbReference type="Proteomes" id="UP000182241">
    <property type="component" value="Unassembled WGS sequence"/>
</dbReference>
<dbReference type="InterPro" id="IPR020846">
    <property type="entry name" value="MFS_dom"/>
</dbReference>
<dbReference type="Gene3D" id="1.20.1720.10">
    <property type="entry name" value="Multidrug resistance protein D"/>
    <property type="match status" value="1"/>
</dbReference>
<dbReference type="PANTHER" id="PTHR42718:SF46">
    <property type="entry name" value="BLR6921 PROTEIN"/>
    <property type="match status" value="1"/>
</dbReference>
<feature type="compositionally biased region" description="Pro residues" evidence="7">
    <location>
        <begin position="763"/>
        <end position="773"/>
    </location>
</feature>
<keyword evidence="4 8" id="KW-0812">Transmembrane</keyword>
<feature type="compositionally biased region" description="Low complexity" evidence="7">
    <location>
        <begin position="652"/>
        <end position="677"/>
    </location>
</feature>
<dbReference type="InterPro" id="IPR036259">
    <property type="entry name" value="MFS_trans_sf"/>
</dbReference>
<dbReference type="CDD" id="cd17321">
    <property type="entry name" value="MFS_MMR_MDR_like"/>
    <property type="match status" value="1"/>
</dbReference>
<dbReference type="PANTHER" id="PTHR42718">
    <property type="entry name" value="MAJOR FACILITATOR SUPERFAMILY MULTIDRUG TRANSPORTER MFSC"/>
    <property type="match status" value="1"/>
</dbReference>
<organism evidence="10 11">
    <name type="scientific">Tsukamurella tyrosinosolvens</name>
    <dbReference type="NCBI Taxonomy" id="57704"/>
    <lineage>
        <taxon>Bacteria</taxon>
        <taxon>Bacillati</taxon>
        <taxon>Actinomycetota</taxon>
        <taxon>Actinomycetes</taxon>
        <taxon>Mycobacteriales</taxon>
        <taxon>Tsukamurellaceae</taxon>
        <taxon>Tsukamurella</taxon>
    </lineage>
</organism>
<evidence type="ECO:0000256" key="2">
    <source>
        <dbReference type="ARBA" id="ARBA00022448"/>
    </source>
</evidence>
<feature type="transmembrane region" description="Helical" evidence="8">
    <location>
        <begin position="374"/>
        <end position="399"/>
    </location>
</feature>
<evidence type="ECO:0000256" key="5">
    <source>
        <dbReference type="ARBA" id="ARBA00022989"/>
    </source>
</evidence>
<comment type="subcellular location">
    <subcellularLocation>
        <location evidence="1">Cell membrane</location>
        <topology evidence="1">Multi-pass membrane protein</topology>
    </subcellularLocation>
</comment>
<keyword evidence="2" id="KW-0813">Transport</keyword>
<dbReference type="AlphaFoldDB" id="A0A1H4RV37"/>
<evidence type="ECO:0000256" key="1">
    <source>
        <dbReference type="ARBA" id="ARBA00004651"/>
    </source>
</evidence>
<feature type="compositionally biased region" description="Low complexity" evidence="7">
    <location>
        <begin position="688"/>
        <end position="706"/>
    </location>
</feature>
<dbReference type="GO" id="GO:0005886">
    <property type="term" value="C:plasma membrane"/>
    <property type="evidence" value="ECO:0007669"/>
    <property type="project" value="UniProtKB-SubCell"/>
</dbReference>
<dbReference type="PROSITE" id="PS50850">
    <property type="entry name" value="MFS"/>
    <property type="match status" value="1"/>
</dbReference>
<feature type="transmembrane region" description="Helical" evidence="8">
    <location>
        <begin position="459"/>
        <end position="483"/>
    </location>
</feature>
<feature type="transmembrane region" description="Helical" evidence="8">
    <location>
        <begin position="178"/>
        <end position="197"/>
    </location>
</feature>
<reference evidence="11" key="1">
    <citation type="submission" date="2016-10" db="EMBL/GenBank/DDBJ databases">
        <authorList>
            <person name="Varghese N."/>
            <person name="Submissions S."/>
        </authorList>
    </citation>
    <scope>NUCLEOTIDE SEQUENCE [LARGE SCALE GENOMIC DNA]</scope>
    <source>
        <strain evidence="11">DSM 44234</strain>
    </source>
</reference>
<dbReference type="InterPro" id="IPR011701">
    <property type="entry name" value="MFS"/>
</dbReference>
<dbReference type="STRING" id="57704.SAMN04489793_2098"/>
<evidence type="ECO:0000256" key="8">
    <source>
        <dbReference type="SAM" id="Phobius"/>
    </source>
</evidence>
<dbReference type="RefSeq" id="WP_231857392.1">
    <property type="nucleotide sequence ID" value="NZ_CBDRGN010000001.1"/>
</dbReference>
<feature type="transmembrane region" description="Helical" evidence="8">
    <location>
        <begin position="278"/>
        <end position="299"/>
    </location>
</feature>
<dbReference type="Pfam" id="PF07690">
    <property type="entry name" value="MFS_1"/>
    <property type="match status" value="1"/>
</dbReference>
<evidence type="ECO:0000313" key="11">
    <source>
        <dbReference type="Proteomes" id="UP000182241"/>
    </source>
</evidence>
<feature type="compositionally biased region" description="Low complexity" evidence="7">
    <location>
        <begin position="774"/>
        <end position="794"/>
    </location>
</feature>
<feature type="compositionally biased region" description="Basic residues" evidence="7">
    <location>
        <begin position="818"/>
        <end position="827"/>
    </location>
</feature>
<dbReference type="SUPFAM" id="SSF103473">
    <property type="entry name" value="MFS general substrate transporter"/>
    <property type="match status" value="1"/>
</dbReference>
<feature type="transmembrane region" description="Helical" evidence="8">
    <location>
        <begin position="149"/>
        <end position="172"/>
    </location>
</feature>
<feature type="region of interest" description="Disordered" evidence="7">
    <location>
        <begin position="576"/>
        <end position="827"/>
    </location>
</feature>
<keyword evidence="11" id="KW-1185">Reference proteome</keyword>
<feature type="compositionally biased region" description="Pro residues" evidence="7">
    <location>
        <begin position="590"/>
        <end position="599"/>
    </location>
</feature>
<keyword evidence="3" id="KW-1003">Cell membrane</keyword>
<feature type="domain" description="Major facilitator superfamily (MFS) profile" evidence="9">
    <location>
        <begin position="24"/>
        <end position="490"/>
    </location>
</feature>
<evidence type="ECO:0000256" key="3">
    <source>
        <dbReference type="ARBA" id="ARBA00022475"/>
    </source>
</evidence>
<keyword evidence="5 8" id="KW-1133">Transmembrane helix</keyword>
<evidence type="ECO:0000313" key="10">
    <source>
        <dbReference type="EMBL" id="SEC35773.1"/>
    </source>
</evidence>
<feature type="transmembrane region" description="Helical" evidence="8">
    <location>
        <begin position="58"/>
        <end position="78"/>
    </location>
</feature>
<evidence type="ECO:0000256" key="6">
    <source>
        <dbReference type="ARBA" id="ARBA00023136"/>
    </source>
</evidence>
<feature type="region of interest" description="Disordered" evidence="7">
    <location>
        <begin position="496"/>
        <end position="543"/>
    </location>
</feature>
<feature type="transmembrane region" description="Helical" evidence="8">
    <location>
        <begin position="21"/>
        <end position="46"/>
    </location>
</feature>
<feature type="compositionally biased region" description="Low complexity" evidence="7">
    <location>
        <begin position="502"/>
        <end position="513"/>
    </location>
</feature>
<dbReference type="Gene3D" id="1.20.1250.20">
    <property type="entry name" value="MFS general substrate transporter like domains"/>
    <property type="match status" value="1"/>
</dbReference>
<dbReference type="GO" id="GO:0022857">
    <property type="term" value="F:transmembrane transporter activity"/>
    <property type="evidence" value="ECO:0007669"/>
    <property type="project" value="InterPro"/>
</dbReference>
<feature type="compositionally biased region" description="Acidic residues" evidence="7">
    <location>
        <begin position="521"/>
        <end position="533"/>
    </location>
</feature>
<proteinExistence type="predicted"/>
<feature type="compositionally biased region" description="Basic and acidic residues" evidence="7">
    <location>
        <begin position="797"/>
        <end position="808"/>
    </location>
</feature>
<feature type="transmembrane region" description="Helical" evidence="8">
    <location>
        <begin position="342"/>
        <end position="362"/>
    </location>
</feature>
<evidence type="ECO:0000256" key="4">
    <source>
        <dbReference type="ARBA" id="ARBA00022692"/>
    </source>
</evidence>
<sequence>MTSTMAPGAPAQTYRVKGSALGIAIVVLSGMMFLAVLDGTVVFVALPRIQDAMHLSDAAKIWVFGAYAVTFGGFMLLGGRLGDTFGRKRMFILGVAGFTFASLLTGFATNEAWLLVARAAQGLFAAIACPTALALIATTFAPGKARNQAFAIFGAMAGLGSVSGLVAGGLLATWDWRFVFWINVPVGIVCIIGAVIALEESTSERRHALDIKGAFLAVAGCVAGVYTLTMGPEVHWQGVSVYVAAAVSVVCLVAFLVVERTAKNPILPFSLFHNRNRVAAMVAILVCGALIPTLGFYVALTFQQVLGYTPLESGLALIPFAVGMGIAAPISSKLALKVQARWLVAIGGVIVFLPCIYVPTLMTKDPSTVSYFPYIGLPVFVIGLGVGFAMIPLPICALAGVRPSETGPMSALVEVCQNIGGIVGLASVQVLVTSRIMKEGGPTKGDITHEMLTDAQRSALASGFGLAFIACAAILILAGLVVVPFMRFTPEEVAEGQAAQESSKSGGSIPSTSFPAQAFDHDDDVDDDWEPIEGDVTSGSFPAVRREDYDRAYNEKPGDPEPVYFTDRFRAIKRPQAPQQEQPVQHRPATQPPQAPPAAPQQAYSHPSDPLPRTGRPGEGLAGVARPSGPIQRESTDLPRPSQAPQPPRPAADPQYRAPAAPPQSQQRPSAPIQRPSGQVPRPSAPIRRPSGQQPRPSGPVQRPGRPGQPGPAPQGGPGQQGQPGQQGGPSRPMQRPSGAMPRPGQQAPRPSGPVQRPSAPIQRPPAVPPQPQAPSAGASSTGAPSTGAPSTGGRHSLPEPDAMHHPEASPQAERVSRARRHRLDED</sequence>
<feature type="compositionally biased region" description="Pro residues" evidence="7">
    <location>
        <begin position="642"/>
        <end position="651"/>
    </location>
</feature>
<feature type="transmembrane region" description="Helical" evidence="8">
    <location>
        <begin position="311"/>
        <end position="330"/>
    </location>
</feature>
<feature type="transmembrane region" description="Helical" evidence="8">
    <location>
        <begin position="115"/>
        <end position="137"/>
    </location>
</feature>
<evidence type="ECO:0000256" key="7">
    <source>
        <dbReference type="SAM" id="MobiDB-lite"/>
    </source>
</evidence>
<feature type="transmembrane region" description="Helical" evidence="8">
    <location>
        <begin position="209"/>
        <end position="227"/>
    </location>
</feature>
<dbReference type="EMBL" id="FNSA01000003">
    <property type="protein sequence ID" value="SEC35773.1"/>
    <property type="molecule type" value="Genomic_DNA"/>
</dbReference>